<keyword evidence="7 15" id="KW-0812">Transmembrane</keyword>
<keyword evidence="11 14" id="KW-1015">Disulfide bond</keyword>
<evidence type="ECO:0000313" key="18">
    <source>
        <dbReference type="Proteomes" id="UP001610444"/>
    </source>
</evidence>
<keyword evidence="14" id="KW-0408">Iron</keyword>
<proteinExistence type="inferred from homology"/>
<feature type="transmembrane region" description="Helical" evidence="15">
    <location>
        <begin position="187"/>
        <end position="213"/>
    </location>
</feature>
<protein>
    <recommendedName>
        <fullName evidence="16">CFEM domain-containing protein</fullName>
    </recommendedName>
</protein>
<evidence type="ECO:0000256" key="9">
    <source>
        <dbReference type="ARBA" id="ARBA00022989"/>
    </source>
</evidence>
<dbReference type="RefSeq" id="XP_070895597.1">
    <property type="nucleotide sequence ID" value="XM_071043345.1"/>
</dbReference>
<dbReference type="Proteomes" id="UP001610444">
    <property type="component" value="Unassembled WGS sequence"/>
</dbReference>
<evidence type="ECO:0000256" key="10">
    <source>
        <dbReference type="ARBA" id="ARBA00023136"/>
    </source>
</evidence>
<feature type="disulfide bond" evidence="14">
    <location>
        <begin position="7"/>
        <end position="47"/>
    </location>
</feature>
<keyword evidence="8" id="KW-0732">Signal</keyword>
<evidence type="ECO:0000256" key="8">
    <source>
        <dbReference type="ARBA" id="ARBA00022729"/>
    </source>
</evidence>
<keyword evidence="5" id="KW-0964">Secreted</keyword>
<comment type="similarity">
    <text evidence="13">Belongs to the SAT4 family.</text>
</comment>
<dbReference type="PROSITE" id="PS52012">
    <property type="entry name" value="CFEM"/>
    <property type="match status" value="1"/>
</dbReference>
<keyword evidence="14" id="KW-0479">Metal-binding</keyword>
<evidence type="ECO:0000256" key="15">
    <source>
        <dbReference type="SAM" id="Phobius"/>
    </source>
</evidence>
<evidence type="ECO:0000256" key="1">
    <source>
        <dbReference type="ARBA" id="ARBA00004141"/>
    </source>
</evidence>
<keyword evidence="10 15" id="KW-0472">Membrane</keyword>
<evidence type="ECO:0000256" key="5">
    <source>
        <dbReference type="ARBA" id="ARBA00022525"/>
    </source>
</evidence>
<dbReference type="Pfam" id="PF20684">
    <property type="entry name" value="Fung_rhodopsin"/>
    <property type="match status" value="1"/>
</dbReference>
<evidence type="ECO:0000256" key="4">
    <source>
        <dbReference type="ARBA" id="ARBA00010031"/>
    </source>
</evidence>
<evidence type="ECO:0000256" key="12">
    <source>
        <dbReference type="ARBA" id="ARBA00023288"/>
    </source>
</evidence>
<feature type="disulfide bond" evidence="14">
    <location>
        <begin position="11"/>
        <end position="42"/>
    </location>
</feature>
<reference evidence="17 18" key="1">
    <citation type="submission" date="2024-07" db="EMBL/GenBank/DDBJ databases">
        <title>Section-level genome sequencing and comparative genomics of Aspergillus sections Usti and Cavernicolus.</title>
        <authorList>
            <consortium name="Lawrence Berkeley National Laboratory"/>
            <person name="Nybo J.L."/>
            <person name="Vesth T.C."/>
            <person name="Theobald S."/>
            <person name="Frisvad J.C."/>
            <person name="Larsen T.O."/>
            <person name="Kjaerboelling I."/>
            <person name="Rothschild-Mancinelli K."/>
            <person name="Lyhne E.K."/>
            <person name="Kogle M.E."/>
            <person name="Barry K."/>
            <person name="Clum A."/>
            <person name="Na H."/>
            <person name="Ledsgaard L."/>
            <person name="Lin J."/>
            <person name="Lipzen A."/>
            <person name="Kuo A."/>
            <person name="Riley R."/>
            <person name="Mondo S."/>
            <person name="LaButti K."/>
            <person name="Haridas S."/>
            <person name="Pangalinan J."/>
            <person name="Salamov A.A."/>
            <person name="Simmons B.A."/>
            <person name="Magnuson J.K."/>
            <person name="Chen J."/>
            <person name="Drula E."/>
            <person name="Henrissat B."/>
            <person name="Wiebenga A."/>
            <person name="Lubbers R.J."/>
            <person name="Gomes A.C."/>
            <person name="Macurrencykelacurrency M.R."/>
            <person name="Stajich J."/>
            <person name="Grigoriev I.V."/>
            <person name="Mortensen U.H."/>
            <person name="De vries R.P."/>
            <person name="Baker S.E."/>
            <person name="Andersen M.R."/>
        </authorList>
    </citation>
    <scope>NUCLEOTIDE SEQUENCE [LARGE SCALE GENOMIC DNA]</scope>
    <source>
        <strain evidence="17 18">CBS 756.74</strain>
    </source>
</reference>
<name>A0ABR4JV04_9EURO</name>
<evidence type="ECO:0000256" key="14">
    <source>
        <dbReference type="PROSITE-ProRule" id="PRU01356"/>
    </source>
</evidence>
<dbReference type="Pfam" id="PF05730">
    <property type="entry name" value="CFEM"/>
    <property type="match status" value="1"/>
</dbReference>
<feature type="domain" description="CFEM" evidence="16">
    <location>
        <begin position="1"/>
        <end position="90"/>
    </location>
</feature>
<keyword evidence="6" id="KW-0336">GPI-anchor</keyword>
<dbReference type="EMBL" id="JBFXLR010000046">
    <property type="protein sequence ID" value="KAL2843419.1"/>
    <property type="molecule type" value="Genomic_DNA"/>
</dbReference>
<feature type="transmembrane region" description="Helical" evidence="15">
    <location>
        <begin position="308"/>
        <end position="330"/>
    </location>
</feature>
<accession>A0ABR4JV04</accession>
<evidence type="ECO:0000256" key="11">
    <source>
        <dbReference type="ARBA" id="ARBA00023157"/>
    </source>
</evidence>
<evidence type="ECO:0000259" key="16">
    <source>
        <dbReference type="PROSITE" id="PS52012"/>
    </source>
</evidence>
<organism evidence="17 18">
    <name type="scientific">Aspergillus pseudodeflectus</name>
    <dbReference type="NCBI Taxonomy" id="176178"/>
    <lineage>
        <taxon>Eukaryota</taxon>
        <taxon>Fungi</taxon>
        <taxon>Dikarya</taxon>
        <taxon>Ascomycota</taxon>
        <taxon>Pezizomycotina</taxon>
        <taxon>Eurotiomycetes</taxon>
        <taxon>Eurotiomycetidae</taxon>
        <taxon>Eurotiales</taxon>
        <taxon>Aspergillaceae</taxon>
        <taxon>Aspergillus</taxon>
        <taxon>Aspergillus subgen. Nidulantes</taxon>
    </lineage>
</organism>
<feature type="transmembrane region" description="Helical" evidence="15">
    <location>
        <begin position="233"/>
        <end position="257"/>
    </location>
</feature>
<feature type="disulfide bond" evidence="14">
    <location>
        <begin position="21"/>
        <end position="28"/>
    </location>
</feature>
<evidence type="ECO:0000256" key="6">
    <source>
        <dbReference type="ARBA" id="ARBA00022622"/>
    </source>
</evidence>
<evidence type="ECO:0000256" key="3">
    <source>
        <dbReference type="ARBA" id="ARBA00004613"/>
    </source>
</evidence>
<evidence type="ECO:0000256" key="2">
    <source>
        <dbReference type="ARBA" id="ARBA00004589"/>
    </source>
</evidence>
<feature type="transmembrane region" description="Helical" evidence="15">
    <location>
        <begin position="107"/>
        <end position="129"/>
    </location>
</feature>
<comment type="caution">
    <text evidence="17">The sequence shown here is derived from an EMBL/GenBank/DDBJ whole genome shotgun (WGS) entry which is preliminary data.</text>
</comment>
<evidence type="ECO:0000256" key="7">
    <source>
        <dbReference type="ARBA" id="ARBA00022692"/>
    </source>
</evidence>
<sequence length="398" mass="43680">MDGLPSCTLLCLNQAIGSSSCSLSDLDCICTNVQLTTEVQTCVLQNCSVKDNLRSTRLLYETCDYPVMDDNSVFPAVTIAGAIFSTIAVALRIAGRLLGSRLGLDDAVIVLSLNQVAALAMSVVGLLLGPLGLGKDIWFVPFDNITKILLLYFCIEVLYISSIALSKISMLLLFLRLFPDQTFRRATYFVLAVAFCWGVRTVLAIIFSCKPISHFWHMWDGEHQGKCLSHVHIVWAHSIINIALDVVVIGLPVSSLAKMNLPLGKKIRVCSMFTAGIVVTALTIYRFTMSLDQEMGGSATKTFIWLGTWSVLEVYLSIISVCMPGIRAFFNYSYRRLHSRCSKYSSLSRSPAASDGSSNPGPNEFIPAPGEVTSGMFQSANREQGEFIRLQEIHSANT</sequence>
<dbReference type="InterPro" id="IPR008427">
    <property type="entry name" value="Extracellular_membr_CFEM_dom"/>
</dbReference>
<comment type="similarity">
    <text evidence="4">Belongs to the RBT5 family.</text>
</comment>
<keyword evidence="14" id="KW-0349">Heme</keyword>
<dbReference type="InterPro" id="IPR049326">
    <property type="entry name" value="Rhodopsin_dom_fungi"/>
</dbReference>
<keyword evidence="6" id="KW-0325">Glycoprotein</keyword>
<feature type="disulfide bond" evidence="14">
    <location>
        <begin position="30"/>
        <end position="63"/>
    </location>
</feature>
<comment type="subcellular location">
    <subcellularLocation>
        <location evidence="2">Membrane</location>
        <topology evidence="2">Lipid-anchor</topology>
        <topology evidence="2">GPI-anchor</topology>
    </subcellularLocation>
    <subcellularLocation>
        <location evidence="1">Membrane</location>
        <topology evidence="1">Multi-pass membrane protein</topology>
    </subcellularLocation>
    <subcellularLocation>
        <location evidence="3">Secreted</location>
    </subcellularLocation>
</comment>
<evidence type="ECO:0000313" key="17">
    <source>
        <dbReference type="EMBL" id="KAL2843419.1"/>
    </source>
</evidence>
<gene>
    <name evidence="17" type="ORF">BJX68DRAFT_257454</name>
</gene>
<feature type="transmembrane region" description="Helical" evidence="15">
    <location>
        <begin position="149"/>
        <end position="175"/>
    </location>
</feature>
<keyword evidence="18" id="KW-1185">Reference proteome</keyword>
<dbReference type="InterPro" id="IPR052337">
    <property type="entry name" value="SAT4-like"/>
</dbReference>
<dbReference type="PANTHER" id="PTHR33048:SF143">
    <property type="entry name" value="EXTRACELLULAR MEMBRANE PROTEIN CFEM DOMAIN-CONTAINING PROTEIN-RELATED"/>
    <property type="match status" value="1"/>
</dbReference>
<dbReference type="PANTHER" id="PTHR33048">
    <property type="entry name" value="PTH11-LIKE INTEGRAL MEMBRANE PROTEIN (AFU_ORTHOLOGUE AFUA_5G11245)"/>
    <property type="match status" value="1"/>
</dbReference>
<keyword evidence="12" id="KW-0449">Lipoprotein</keyword>
<dbReference type="GeneID" id="98158509"/>
<feature type="transmembrane region" description="Helical" evidence="15">
    <location>
        <begin position="73"/>
        <end position="95"/>
    </location>
</feature>
<feature type="transmembrane region" description="Helical" evidence="15">
    <location>
        <begin position="269"/>
        <end position="288"/>
    </location>
</feature>
<evidence type="ECO:0000256" key="13">
    <source>
        <dbReference type="ARBA" id="ARBA00038359"/>
    </source>
</evidence>
<feature type="binding site" description="axial binding residue" evidence="14">
    <location>
        <position position="25"/>
    </location>
    <ligand>
        <name>heme</name>
        <dbReference type="ChEBI" id="CHEBI:30413"/>
    </ligand>
    <ligandPart>
        <name>Fe</name>
        <dbReference type="ChEBI" id="CHEBI:18248"/>
    </ligandPart>
</feature>
<keyword evidence="9 15" id="KW-1133">Transmembrane helix</keyword>
<dbReference type="SMART" id="SM00747">
    <property type="entry name" value="CFEM"/>
    <property type="match status" value="1"/>
</dbReference>